<dbReference type="Pfam" id="PF13516">
    <property type="entry name" value="LRR_6"/>
    <property type="match status" value="2"/>
</dbReference>
<dbReference type="InterPro" id="IPR032675">
    <property type="entry name" value="LRR_dom_sf"/>
</dbReference>
<dbReference type="PROSITE" id="PS51450">
    <property type="entry name" value="LRR"/>
    <property type="match status" value="4"/>
</dbReference>
<keyword evidence="1" id="KW-0433">Leucine-rich repeat</keyword>
<keyword evidence="2" id="KW-0677">Repeat</keyword>
<reference evidence="3 4" key="1">
    <citation type="journal article" date="2018" name="BMC Genomics">
        <title>The genome of Naegleria lovaniensis, the basis for a comparative approach to unravel pathogenicity factors of the human pathogenic amoeba N. fowleri.</title>
        <authorList>
            <person name="Liechti N."/>
            <person name="Schurch N."/>
            <person name="Bruggmann R."/>
            <person name="Wittwer M."/>
        </authorList>
    </citation>
    <scope>NUCLEOTIDE SEQUENCE [LARGE SCALE GENOMIC DNA]</scope>
    <source>
        <strain evidence="3 4">ATCC 30569</strain>
    </source>
</reference>
<dbReference type="GeneID" id="68095567"/>
<comment type="caution">
    <text evidence="3">The sequence shown here is derived from an EMBL/GenBank/DDBJ whole genome shotgun (WGS) entry which is preliminary data.</text>
</comment>
<sequence length="331" mass="37994">MSEPEDHVLVDDVERSSDLNEHVLTNTNEELLEFIRERLSEIGRSSTGLGVVFYKLNLGNLNLHSSMLSGHVKIAQHFPHLRNVDLSHNELTDLKFLSDMHSLVILNASSNKIKSLLDFHMDEHPSKVSLIEANFSNNLLTCFDRLMPFSKSLKRLNISKNNIDHDLEELNVLTHLMELDISNNRISSLNLSELKYLKILNAENNQLQSVSGIVCSSLQQLNLKNNNIQHLSQFQALTFVFKLNLENNKIERFEEVNYLADLTYMYDLSLLGNPFLISPTDDSLQVSTIYKNSILFRLPQIVILDQFEVSSEEKVRAMLFHQQQSLENKSE</sequence>
<evidence type="ECO:0000256" key="1">
    <source>
        <dbReference type="ARBA" id="ARBA00022614"/>
    </source>
</evidence>
<dbReference type="PANTHER" id="PTHR46652">
    <property type="entry name" value="LEUCINE-RICH REPEAT AND IQ DOMAIN-CONTAINING PROTEIN 1-RELATED"/>
    <property type="match status" value="1"/>
</dbReference>
<dbReference type="PRINTS" id="PR00019">
    <property type="entry name" value="LEURICHRPT"/>
</dbReference>
<protein>
    <submittedName>
        <fullName evidence="3">Uncharacterized protein</fullName>
    </submittedName>
</protein>
<gene>
    <name evidence="3" type="ORF">C9374_003112</name>
</gene>
<dbReference type="PANTHER" id="PTHR46652:SF3">
    <property type="entry name" value="LEUCINE-RICH REPEAT-CONTAINING PROTEIN 9"/>
    <property type="match status" value="1"/>
</dbReference>
<dbReference type="Gene3D" id="3.80.10.10">
    <property type="entry name" value="Ribonuclease Inhibitor"/>
    <property type="match status" value="2"/>
</dbReference>
<dbReference type="InterPro" id="IPR050836">
    <property type="entry name" value="SDS22/Internalin_LRR"/>
</dbReference>
<evidence type="ECO:0000313" key="4">
    <source>
        <dbReference type="Proteomes" id="UP000816034"/>
    </source>
</evidence>
<keyword evidence="4" id="KW-1185">Reference proteome</keyword>
<dbReference type="Proteomes" id="UP000816034">
    <property type="component" value="Unassembled WGS sequence"/>
</dbReference>
<dbReference type="RefSeq" id="XP_044549956.1">
    <property type="nucleotide sequence ID" value="XM_044692605.1"/>
</dbReference>
<evidence type="ECO:0000313" key="3">
    <source>
        <dbReference type="EMBL" id="KAG2385963.1"/>
    </source>
</evidence>
<proteinExistence type="predicted"/>
<organism evidence="3 4">
    <name type="scientific">Naegleria lovaniensis</name>
    <name type="common">Amoeba</name>
    <dbReference type="NCBI Taxonomy" id="51637"/>
    <lineage>
        <taxon>Eukaryota</taxon>
        <taxon>Discoba</taxon>
        <taxon>Heterolobosea</taxon>
        <taxon>Tetramitia</taxon>
        <taxon>Eutetramitia</taxon>
        <taxon>Vahlkampfiidae</taxon>
        <taxon>Naegleria</taxon>
    </lineage>
</organism>
<dbReference type="AlphaFoldDB" id="A0AA88GTY1"/>
<name>A0AA88GTY1_NAELO</name>
<dbReference type="SUPFAM" id="SSF52058">
    <property type="entry name" value="L domain-like"/>
    <property type="match status" value="1"/>
</dbReference>
<evidence type="ECO:0000256" key="2">
    <source>
        <dbReference type="ARBA" id="ARBA00022737"/>
    </source>
</evidence>
<accession>A0AA88GTY1</accession>
<dbReference type="EMBL" id="PYSW02000017">
    <property type="protein sequence ID" value="KAG2385963.1"/>
    <property type="molecule type" value="Genomic_DNA"/>
</dbReference>
<dbReference type="InterPro" id="IPR001611">
    <property type="entry name" value="Leu-rich_rpt"/>
</dbReference>